<evidence type="ECO:0008006" key="4">
    <source>
        <dbReference type="Google" id="ProtNLM"/>
    </source>
</evidence>
<name>E9CUL4_COCPS</name>
<dbReference type="VEuPathDB" id="FungiDB:CPSG_01041"/>
<dbReference type="HOGENOM" id="CLU_113404_0_0_1"/>
<keyword evidence="1" id="KW-1133">Transmembrane helix</keyword>
<reference evidence="3" key="1">
    <citation type="journal article" date="2010" name="Genome Res.">
        <title>Population genomic sequencing of Coccidioides fungi reveals recent hybridization and transposon control.</title>
        <authorList>
            <person name="Neafsey D.E."/>
            <person name="Barker B.M."/>
            <person name="Sharpton T.J."/>
            <person name="Stajich J.E."/>
            <person name="Park D.J."/>
            <person name="Whiston E."/>
            <person name="Hung C.-Y."/>
            <person name="McMahan C."/>
            <person name="White J."/>
            <person name="Sykes S."/>
            <person name="Heiman D."/>
            <person name="Young S."/>
            <person name="Zeng Q."/>
            <person name="Abouelleil A."/>
            <person name="Aftuck L."/>
            <person name="Bessette D."/>
            <person name="Brown A."/>
            <person name="FitzGerald M."/>
            <person name="Lui A."/>
            <person name="Macdonald J.P."/>
            <person name="Priest M."/>
            <person name="Orbach M.J."/>
            <person name="Galgiani J.N."/>
            <person name="Kirkland T.N."/>
            <person name="Cole G.T."/>
            <person name="Birren B.W."/>
            <person name="Henn M.R."/>
            <person name="Taylor J.W."/>
            <person name="Rounsley S.D."/>
        </authorList>
    </citation>
    <scope>NUCLEOTIDE SEQUENCE [LARGE SCALE GENOMIC DNA]</scope>
    <source>
        <strain evidence="3">RMSCC 757 / Silveira</strain>
    </source>
</reference>
<proteinExistence type="predicted"/>
<sequence>MHLQSHSIYTWPSTFLFIGMDNLNTLITPLSGSSDDDLLRFCWGFQDCWSCLKASSSCSWCPFSSACVPNPSTIPIFSPVLNNSICPLGPKEQWELRSRPLGCAVSTITVLTAITSILGTSIVGLLVWTVVTRVINKLKRKQRGLEDQDGGISGSFSGIGILDLLSEGWGSSMGFGAYIDGARGQRAFFEAENGESMSGYEGERDPLLG</sequence>
<keyword evidence="3" id="KW-1185">Reference proteome</keyword>
<dbReference type="STRING" id="443226.E9CUL4"/>
<evidence type="ECO:0000313" key="2">
    <source>
        <dbReference type="EMBL" id="EFW23142.1"/>
    </source>
</evidence>
<protein>
    <recommendedName>
        <fullName evidence="4">PSI domain-containing protein</fullName>
    </recommendedName>
</protein>
<dbReference type="EMBL" id="GL636486">
    <property type="protein sequence ID" value="EFW23142.1"/>
    <property type="molecule type" value="Genomic_DNA"/>
</dbReference>
<evidence type="ECO:0000313" key="3">
    <source>
        <dbReference type="Proteomes" id="UP000002497"/>
    </source>
</evidence>
<dbReference type="OrthoDB" id="4188718at2759"/>
<dbReference type="AlphaFoldDB" id="E9CUL4"/>
<reference evidence="3" key="2">
    <citation type="submission" date="2010-03" db="EMBL/GenBank/DDBJ databases">
        <title>The genome sequence of Coccidioides posadasii strain Silveira.</title>
        <authorList>
            <consortium name="The Broad Institute Genome Sequencing Center for Infectious Disease"/>
            <person name="Neafsey D."/>
            <person name="Orbach M."/>
            <person name="Henn M.R."/>
            <person name="Cole G.T."/>
            <person name="Galgiani J."/>
            <person name="Gardner M.J."/>
            <person name="Kirkland T.N."/>
            <person name="Taylor J.W."/>
            <person name="Young S.K."/>
            <person name="Zeng Q."/>
            <person name="Koehrsen M."/>
            <person name="Alvarado L."/>
            <person name="Berlin A."/>
            <person name="Borenstein D."/>
            <person name="Chapman S.B."/>
            <person name="Chen Z."/>
            <person name="Engels R."/>
            <person name="Freedman E."/>
            <person name="Gellesch M."/>
            <person name="Goldberg J."/>
            <person name="Griggs A."/>
            <person name="Gujja S."/>
            <person name="Heilman E."/>
            <person name="Heiman D."/>
            <person name="Howarth C."/>
            <person name="Jen D."/>
            <person name="Larson L."/>
            <person name="Mehta T."/>
            <person name="Neiman D."/>
            <person name="Park D."/>
            <person name="Pearson M."/>
            <person name="Richards J."/>
            <person name="Roberts A."/>
            <person name="Saif S."/>
            <person name="Shea T."/>
            <person name="Shenoy N."/>
            <person name="Sisk P."/>
            <person name="Stolte C."/>
            <person name="Sykes S."/>
            <person name="Walk T."/>
            <person name="White J."/>
            <person name="Yandava C."/>
            <person name="Haas B."/>
            <person name="Nusbaum C."/>
            <person name="Birren B."/>
        </authorList>
    </citation>
    <scope>NUCLEOTIDE SEQUENCE [LARGE SCALE GENOMIC DNA]</scope>
    <source>
        <strain evidence="3">RMSCC 757 / Silveira</strain>
    </source>
</reference>
<accession>E9CUL4</accession>
<organism evidence="3">
    <name type="scientific">Coccidioides posadasii (strain RMSCC 757 / Silveira)</name>
    <name type="common">Valley fever fungus</name>
    <dbReference type="NCBI Taxonomy" id="443226"/>
    <lineage>
        <taxon>Eukaryota</taxon>
        <taxon>Fungi</taxon>
        <taxon>Dikarya</taxon>
        <taxon>Ascomycota</taxon>
        <taxon>Pezizomycotina</taxon>
        <taxon>Eurotiomycetes</taxon>
        <taxon>Eurotiomycetidae</taxon>
        <taxon>Onygenales</taxon>
        <taxon>Onygenaceae</taxon>
        <taxon>Coccidioides</taxon>
    </lineage>
</organism>
<keyword evidence="1" id="KW-0472">Membrane</keyword>
<keyword evidence="1" id="KW-0812">Transmembrane</keyword>
<feature type="transmembrane region" description="Helical" evidence="1">
    <location>
        <begin position="108"/>
        <end position="131"/>
    </location>
</feature>
<evidence type="ECO:0000256" key="1">
    <source>
        <dbReference type="SAM" id="Phobius"/>
    </source>
</evidence>
<gene>
    <name evidence="2" type="ORF">CPSG_01041</name>
</gene>
<dbReference type="Proteomes" id="UP000002497">
    <property type="component" value="Unassembled WGS sequence"/>
</dbReference>